<dbReference type="EMBL" id="NJHN03000024">
    <property type="protein sequence ID" value="KAH9424933.1"/>
    <property type="molecule type" value="Genomic_DNA"/>
</dbReference>
<evidence type="ECO:0000313" key="1">
    <source>
        <dbReference type="EMBL" id="KAH9424933.1"/>
    </source>
</evidence>
<evidence type="ECO:0000313" key="2">
    <source>
        <dbReference type="Proteomes" id="UP000887458"/>
    </source>
</evidence>
<comment type="caution">
    <text evidence="1">The sequence shown here is derived from an EMBL/GenBank/DDBJ whole genome shotgun (WGS) entry which is preliminary data.</text>
</comment>
<accession>A0ABQ8JQQ0</accession>
<reference evidence="1 2" key="2">
    <citation type="journal article" date="2022" name="Mol. Biol. Evol.">
        <title>Comparative Genomics Reveals Insights into the Divergent Evolution of Astigmatic Mites and Household Pest Adaptations.</title>
        <authorList>
            <person name="Xiong Q."/>
            <person name="Wan A.T."/>
            <person name="Liu X."/>
            <person name="Fung C.S."/>
            <person name="Xiao X."/>
            <person name="Malainual N."/>
            <person name="Hou J."/>
            <person name="Wang L."/>
            <person name="Wang M."/>
            <person name="Yang K.Y."/>
            <person name="Cui Y."/>
            <person name="Leung E.L."/>
            <person name="Nong W."/>
            <person name="Shin S.K."/>
            <person name="Au S.W."/>
            <person name="Jeong K.Y."/>
            <person name="Chew F.T."/>
            <person name="Hui J.H."/>
            <person name="Leung T.F."/>
            <person name="Tungtrongchitr A."/>
            <person name="Zhong N."/>
            <person name="Liu Z."/>
            <person name="Tsui S.K."/>
        </authorList>
    </citation>
    <scope>NUCLEOTIDE SEQUENCE [LARGE SCALE GENOMIC DNA]</scope>
    <source>
        <strain evidence="1">Derp</strain>
    </source>
</reference>
<keyword evidence="2" id="KW-1185">Reference proteome</keyword>
<organism evidence="1 2">
    <name type="scientific">Dermatophagoides pteronyssinus</name>
    <name type="common">European house dust mite</name>
    <dbReference type="NCBI Taxonomy" id="6956"/>
    <lineage>
        <taxon>Eukaryota</taxon>
        <taxon>Metazoa</taxon>
        <taxon>Ecdysozoa</taxon>
        <taxon>Arthropoda</taxon>
        <taxon>Chelicerata</taxon>
        <taxon>Arachnida</taxon>
        <taxon>Acari</taxon>
        <taxon>Acariformes</taxon>
        <taxon>Sarcoptiformes</taxon>
        <taxon>Astigmata</taxon>
        <taxon>Psoroptidia</taxon>
        <taxon>Analgoidea</taxon>
        <taxon>Pyroglyphidae</taxon>
        <taxon>Dermatophagoidinae</taxon>
        <taxon>Dermatophagoides</taxon>
    </lineage>
</organism>
<protein>
    <submittedName>
        <fullName evidence="1">Uncharacterized protein</fullName>
    </submittedName>
</protein>
<gene>
    <name evidence="1" type="ORF">DERP_009156</name>
</gene>
<proteinExistence type="predicted"/>
<sequence>MARLLQQPNPPVTGKRFDIQNVSNTDISCGLRCRSGMNGWNRVPPLCRISFESSSNAVLDGQYRIDFGNLMVRQDA</sequence>
<reference evidence="1 2" key="1">
    <citation type="journal article" date="2018" name="J. Allergy Clin. Immunol.">
        <title>High-quality assembly of Dermatophagoides pteronyssinus genome and transcriptome reveals a wide range of novel allergens.</title>
        <authorList>
            <person name="Liu X.Y."/>
            <person name="Yang K.Y."/>
            <person name="Wang M.Q."/>
            <person name="Kwok J.S."/>
            <person name="Zeng X."/>
            <person name="Yang Z."/>
            <person name="Xiao X.J."/>
            <person name="Lau C.P."/>
            <person name="Li Y."/>
            <person name="Huang Z.M."/>
            <person name="Ba J.G."/>
            <person name="Yim A.K."/>
            <person name="Ouyang C.Y."/>
            <person name="Ngai S.M."/>
            <person name="Chan T.F."/>
            <person name="Leung E.L."/>
            <person name="Liu L."/>
            <person name="Liu Z.G."/>
            <person name="Tsui S.K."/>
        </authorList>
    </citation>
    <scope>NUCLEOTIDE SEQUENCE [LARGE SCALE GENOMIC DNA]</scope>
    <source>
        <strain evidence="1">Derp</strain>
    </source>
</reference>
<dbReference type="Proteomes" id="UP000887458">
    <property type="component" value="Unassembled WGS sequence"/>
</dbReference>
<name>A0ABQ8JQQ0_DERPT</name>